<evidence type="ECO:0000313" key="10">
    <source>
        <dbReference type="EMBL" id="PIQ04849.1"/>
    </source>
</evidence>
<accession>A0A2H0FE59</accession>
<dbReference type="GO" id="GO:0012505">
    <property type="term" value="C:endomembrane system"/>
    <property type="evidence" value="ECO:0007669"/>
    <property type="project" value="UniProtKB-SubCell"/>
</dbReference>
<dbReference type="EMBL" id="PCUC01000169">
    <property type="protein sequence ID" value="PIQ04849.1"/>
    <property type="molecule type" value="Genomic_DNA"/>
</dbReference>
<feature type="transmembrane region" description="Helical" evidence="9">
    <location>
        <begin position="44"/>
        <end position="66"/>
    </location>
</feature>
<evidence type="ECO:0000256" key="5">
    <source>
        <dbReference type="ARBA" id="ARBA00022967"/>
    </source>
</evidence>
<dbReference type="AlphaFoldDB" id="A0A2H0FE59"/>
<feature type="transmembrane region" description="Helical" evidence="9">
    <location>
        <begin position="78"/>
        <end position="100"/>
    </location>
</feature>
<feature type="transmembrane region" description="Helical" evidence="9">
    <location>
        <begin position="112"/>
        <end position="133"/>
    </location>
</feature>
<keyword evidence="8 9" id="KW-0472">Membrane</keyword>
<sequence>IADQVGDNVGDCAGMAADLFETYVVTIVAAMVLGGLIFPNFPQAVFLPLILASLAILASIIATFFVKLPKNQSIISALYRGLIIAAVISAIGFFVVTFQVAPILKLSPISLYLPALVGLILAFFIFLITDFFTSKKYSPVKSIVQASQSGHGTNIIAGLSVGMKATILPVILISIGI</sequence>
<evidence type="ECO:0000313" key="11">
    <source>
        <dbReference type="Proteomes" id="UP000230778"/>
    </source>
</evidence>
<evidence type="ECO:0000256" key="2">
    <source>
        <dbReference type="ARBA" id="ARBA00022448"/>
    </source>
</evidence>
<proteinExistence type="predicted"/>
<gene>
    <name evidence="10" type="primary">hppA</name>
    <name evidence="10" type="ORF">COW72_03250</name>
</gene>
<evidence type="ECO:0000256" key="8">
    <source>
        <dbReference type="ARBA" id="ARBA00023136"/>
    </source>
</evidence>
<comment type="caution">
    <text evidence="10">The sequence shown here is derived from an EMBL/GenBank/DDBJ whole genome shotgun (WGS) entry which is preliminary data.</text>
</comment>
<dbReference type="EC" id="3.6.1.1" evidence="10"/>
<keyword evidence="4" id="KW-0460">Magnesium</keyword>
<protein>
    <submittedName>
        <fullName evidence="10">Sodium-translocating pyrophosphatase</fullName>
        <ecNumber evidence="10">3.6.1.1</ecNumber>
    </submittedName>
</protein>
<dbReference type="Proteomes" id="UP000230778">
    <property type="component" value="Unassembled WGS sequence"/>
</dbReference>
<keyword evidence="3 9" id="KW-0812">Transmembrane</keyword>
<dbReference type="GO" id="GO:0016020">
    <property type="term" value="C:membrane"/>
    <property type="evidence" value="ECO:0007669"/>
    <property type="project" value="InterPro"/>
</dbReference>
<organism evidence="10 11">
    <name type="scientific">Candidatus Nealsonbacteria bacterium CG18_big_fil_WC_8_21_14_2_50_37_10</name>
    <dbReference type="NCBI Taxonomy" id="1974717"/>
    <lineage>
        <taxon>Bacteria</taxon>
        <taxon>Candidatus Nealsoniibacteriota</taxon>
    </lineage>
</organism>
<feature type="transmembrane region" description="Helical" evidence="9">
    <location>
        <begin position="154"/>
        <end position="175"/>
    </location>
</feature>
<keyword evidence="2" id="KW-0813">Transport</keyword>
<name>A0A2H0FE59_9BACT</name>
<keyword evidence="7" id="KW-0406">Ion transport</keyword>
<feature type="non-terminal residue" evidence="10">
    <location>
        <position position="177"/>
    </location>
</feature>
<evidence type="ECO:0000256" key="4">
    <source>
        <dbReference type="ARBA" id="ARBA00022842"/>
    </source>
</evidence>
<dbReference type="InterPro" id="IPR004131">
    <property type="entry name" value="PPase-energised_H-pump"/>
</dbReference>
<evidence type="ECO:0000256" key="6">
    <source>
        <dbReference type="ARBA" id="ARBA00022989"/>
    </source>
</evidence>
<reference evidence="10 11" key="1">
    <citation type="submission" date="2017-09" db="EMBL/GenBank/DDBJ databases">
        <title>Depth-based differentiation of microbial function through sediment-hosted aquifers and enrichment of novel symbionts in the deep terrestrial subsurface.</title>
        <authorList>
            <person name="Probst A.J."/>
            <person name="Ladd B."/>
            <person name="Jarett J.K."/>
            <person name="Geller-Mcgrath D.E."/>
            <person name="Sieber C.M."/>
            <person name="Emerson J.B."/>
            <person name="Anantharaman K."/>
            <person name="Thomas B.C."/>
            <person name="Malmstrom R."/>
            <person name="Stieglmeier M."/>
            <person name="Klingl A."/>
            <person name="Woyke T."/>
            <person name="Ryan C.M."/>
            <person name="Banfield J.F."/>
        </authorList>
    </citation>
    <scope>NUCLEOTIDE SEQUENCE [LARGE SCALE GENOMIC DNA]</scope>
    <source>
        <strain evidence="10">CG18_big_fil_WC_8_21_14_2_50_37_10</strain>
    </source>
</reference>
<dbReference type="Pfam" id="PF03030">
    <property type="entry name" value="H_PPase"/>
    <property type="match status" value="1"/>
</dbReference>
<dbReference type="PANTHER" id="PTHR31998">
    <property type="entry name" value="K(+)-INSENSITIVE PYROPHOSPHATE-ENERGIZED PROTON PUMP"/>
    <property type="match status" value="1"/>
</dbReference>
<evidence type="ECO:0000256" key="7">
    <source>
        <dbReference type="ARBA" id="ARBA00023065"/>
    </source>
</evidence>
<keyword evidence="5" id="KW-1278">Translocase</keyword>
<evidence type="ECO:0000256" key="9">
    <source>
        <dbReference type="SAM" id="Phobius"/>
    </source>
</evidence>
<dbReference type="GO" id="GO:0004427">
    <property type="term" value="F:inorganic diphosphate phosphatase activity"/>
    <property type="evidence" value="ECO:0007669"/>
    <property type="project" value="UniProtKB-EC"/>
</dbReference>
<feature type="transmembrane region" description="Helical" evidence="9">
    <location>
        <begin position="20"/>
        <end position="38"/>
    </location>
</feature>
<keyword evidence="10" id="KW-0378">Hydrolase</keyword>
<evidence type="ECO:0000256" key="3">
    <source>
        <dbReference type="ARBA" id="ARBA00022692"/>
    </source>
</evidence>
<comment type="subcellular location">
    <subcellularLocation>
        <location evidence="1">Endomembrane system</location>
        <topology evidence="1">Multi-pass membrane protein</topology>
    </subcellularLocation>
</comment>
<evidence type="ECO:0000256" key="1">
    <source>
        <dbReference type="ARBA" id="ARBA00004127"/>
    </source>
</evidence>
<keyword evidence="6 9" id="KW-1133">Transmembrane helix</keyword>
<dbReference type="GO" id="GO:0009678">
    <property type="term" value="F:diphosphate hydrolysis-driven proton transmembrane transporter activity"/>
    <property type="evidence" value="ECO:0007669"/>
    <property type="project" value="InterPro"/>
</dbReference>
<feature type="non-terminal residue" evidence="10">
    <location>
        <position position="1"/>
    </location>
</feature>